<organism evidence="1 2">
    <name type="scientific">Canavalia gladiata</name>
    <name type="common">Sword bean</name>
    <name type="synonym">Dolichos gladiatus</name>
    <dbReference type="NCBI Taxonomy" id="3824"/>
    <lineage>
        <taxon>Eukaryota</taxon>
        <taxon>Viridiplantae</taxon>
        <taxon>Streptophyta</taxon>
        <taxon>Embryophyta</taxon>
        <taxon>Tracheophyta</taxon>
        <taxon>Spermatophyta</taxon>
        <taxon>Magnoliopsida</taxon>
        <taxon>eudicotyledons</taxon>
        <taxon>Gunneridae</taxon>
        <taxon>Pentapetalae</taxon>
        <taxon>rosids</taxon>
        <taxon>fabids</taxon>
        <taxon>Fabales</taxon>
        <taxon>Fabaceae</taxon>
        <taxon>Papilionoideae</taxon>
        <taxon>50 kb inversion clade</taxon>
        <taxon>NPAAA clade</taxon>
        <taxon>indigoferoid/millettioid clade</taxon>
        <taxon>Phaseoleae</taxon>
        <taxon>Canavalia</taxon>
    </lineage>
</organism>
<sequence length="71" mass="7993">MKGQGLLGKGVVGIAESKEGKRHHYHLPFQASFTKPSHSPTPLVRVFRFQRRTVYTGFYCSSNPVHVHEGN</sequence>
<dbReference type="AlphaFoldDB" id="A0AAN9K0I6"/>
<protein>
    <submittedName>
        <fullName evidence="1">Uncharacterized protein</fullName>
    </submittedName>
</protein>
<evidence type="ECO:0000313" key="2">
    <source>
        <dbReference type="Proteomes" id="UP001367508"/>
    </source>
</evidence>
<gene>
    <name evidence="1" type="ORF">VNO77_40280</name>
</gene>
<proteinExistence type="predicted"/>
<name>A0AAN9K0I6_CANGL</name>
<evidence type="ECO:0000313" key="1">
    <source>
        <dbReference type="EMBL" id="KAK7307327.1"/>
    </source>
</evidence>
<reference evidence="1 2" key="1">
    <citation type="submission" date="2024-01" db="EMBL/GenBank/DDBJ databases">
        <title>The genomes of 5 underutilized Papilionoideae crops provide insights into root nodulation and disease resistanc.</title>
        <authorList>
            <person name="Jiang F."/>
        </authorList>
    </citation>
    <scope>NUCLEOTIDE SEQUENCE [LARGE SCALE GENOMIC DNA]</scope>
    <source>
        <strain evidence="1">LVBAO_FW01</strain>
        <tissue evidence="1">Leaves</tissue>
    </source>
</reference>
<dbReference type="EMBL" id="JAYMYQ010000010">
    <property type="protein sequence ID" value="KAK7307327.1"/>
    <property type="molecule type" value="Genomic_DNA"/>
</dbReference>
<accession>A0AAN9K0I6</accession>
<comment type="caution">
    <text evidence="1">The sequence shown here is derived from an EMBL/GenBank/DDBJ whole genome shotgun (WGS) entry which is preliminary data.</text>
</comment>
<keyword evidence="2" id="KW-1185">Reference proteome</keyword>
<dbReference type="Proteomes" id="UP001367508">
    <property type="component" value="Unassembled WGS sequence"/>
</dbReference>